<evidence type="ECO:0000256" key="2">
    <source>
        <dbReference type="SAM" id="SignalP"/>
    </source>
</evidence>
<evidence type="ECO:0000256" key="1">
    <source>
        <dbReference type="ARBA" id="ARBA00022729"/>
    </source>
</evidence>
<comment type="caution">
    <text evidence="3">The sequence shown here is derived from an EMBL/GenBank/DDBJ whole genome shotgun (WGS) entry which is preliminary data.</text>
</comment>
<dbReference type="RefSeq" id="WP_408087800.1">
    <property type="nucleotide sequence ID" value="NZ_JBELPY010000002.1"/>
</dbReference>
<name>A0ABW8Y1I4_9FLAO</name>
<evidence type="ECO:0000313" key="4">
    <source>
        <dbReference type="Proteomes" id="UP001629058"/>
    </source>
</evidence>
<sequence>MKKIYYFILVCAASIANAQVGTTCSDPIVISTLPYTTTDNTANYADNYDILNPSSSGNGSTICLPAVTSPSNQSIFGGHYMSGNDVIYSYTPVSSGTIRIELPSVVGWSSMYIYTSCANIGVTAEACAMTTSAGNRLIDNFSVTAGQTYYILISSWVSPQTIAYTLNVTQLSLDVNDINNNEKAIGVYLNSAGDELNFKSDKNIVSANIYSMEGRKVSVHANVKNNKISVRELPTAKYIVEFYFKNGEVMTRAFFKK</sequence>
<dbReference type="NCBIfam" id="TIGR04183">
    <property type="entry name" value="Por_Secre_tail"/>
    <property type="match status" value="1"/>
</dbReference>
<evidence type="ECO:0000313" key="3">
    <source>
        <dbReference type="EMBL" id="MFL9833190.1"/>
    </source>
</evidence>
<accession>A0ABW8Y1I4</accession>
<keyword evidence="1 2" id="KW-0732">Signal</keyword>
<dbReference type="InterPro" id="IPR026444">
    <property type="entry name" value="Secre_tail"/>
</dbReference>
<dbReference type="EMBL" id="JBELPY010000002">
    <property type="protein sequence ID" value="MFL9833190.1"/>
    <property type="molecule type" value="Genomic_DNA"/>
</dbReference>
<gene>
    <name evidence="3" type="ORF">ABS765_04005</name>
</gene>
<organism evidence="3 4">
    <name type="scientific">Chryseobacterium terrae</name>
    <dbReference type="NCBI Taxonomy" id="3163299"/>
    <lineage>
        <taxon>Bacteria</taxon>
        <taxon>Pseudomonadati</taxon>
        <taxon>Bacteroidota</taxon>
        <taxon>Flavobacteriia</taxon>
        <taxon>Flavobacteriales</taxon>
        <taxon>Weeksellaceae</taxon>
        <taxon>Chryseobacterium group</taxon>
        <taxon>Chryseobacterium</taxon>
    </lineage>
</organism>
<reference evidence="3 4" key="1">
    <citation type="submission" date="2024-06" db="EMBL/GenBank/DDBJ databases">
        <authorList>
            <person name="Kaempfer P."/>
            <person name="Viver T."/>
        </authorList>
    </citation>
    <scope>NUCLEOTIDE SEQUENCE [LARGE SCALE GENOMIC DNA]</scope>
    <source>
        <strain evidence="3 4">ST-37</strain>
    </source>
</reference>
<dbReference type="Gene3D" id="2.60.120.380">
    <property type="match status" value="1"/>
</dbReference>
<proteinExistence type="predicted"/>
<dbReference type="Proteomes" id="UP001629058">
    <property type="component" value="Unassembled WGS sequence"/>
</dbReference>
<protein>
    <submittedName>
        <fullName evidence="3">T9SS type A sorting domain-containing protein</fullName>
    </submittedName>
</protein>
<feature type="chain" id="PRO_5047346272" evidence="2">
    <location>
        <begin position="19"/>
        <end position="257"/>
    </location>
</feature>
<keyword evidence="4" id="KW-1185">Reference proteome</keyword>
<feature type="signal peptide" evidence="2">
    <location>
        <begin position="1"/>
        <end position="18"/>
    </location>
</feature>